<dbReference type="Proteomes" id="UP000319502">
    <property type="component" value="Unassembled WGS sequence"/>
</dbReference>
<proteinExistence type="predicted"/>
<dbReference type="InterPro" id="IPR021508">
    <property type="entry name" value="Gp17-like"/>
</dbReference>
<dbReference type="OrthoDB" id="8612771at2"/>
<dbReference type="RefSeq" id="WP_144310406.1">
    <property type="nucleotide sequence ID" value="NZ_VMNK01000015.1"/>
</dbReference>
<dbReference type="AlphaFoldDB" id="A0A557QJT1"/>
<gene>
    <name evidence="1" type="ORF">FHP91_15290</name>
</gene>
<name>A0A557QJT1_9RHOO</name>
<organism evidence="1 2">
    <name type="scientific">Denitromonas halophila</name>
    <dbReference type="NCBI Taxonomy" id="1629404"/>
    <lineage>
        <taxon>Bacteria</taxon>
        <taxon>Pseudomonadati</taxon>
        <taxon>Pseudomonadota</taxon>
        <taxon>Betaproteobacteria</taxon>
        <taxon>Rhodocyclales</taxon>
        <taxon>Zoogloeaceae</taxon>
        <taxon>Denitromonas</taxon>
    </lineage>
</organism>
<protein>
    <submittedName>
        <fullName evidence="1">DUF3168 domain-containing protein</fullName>
    </submittedName>
</protein>
<reference evidence="1 2" key="1">
    <citation type="submission" date="2019-07" db="EMBL/GenBank/DDBJ databases">
        <title>The pathways for chlorine oxyanion respiration interact through the shared metabolite chlorate.</title>
        <authorList>
            <person name="Barnum T.P."/>
            <person name="Cheng Y."/>
            <person name="Hill K.A."/>
            <person name="Lucas L.N."/>
            <person name="Carlson H.K."/>
            <person name="Coates J.D."/>
        </authorList>
    </citation>
    <scope>NUCLEOTIDE SEQUENCE [LARGE SCALE GENOMIC DNA]</scope>
    <source>
        <strain evidence="1 2">SFB-3</strain>
    </source>
</reference>
<sequence>MNTTIFPLISASTDATDLLGTAPVRFYEFGSATEQTALPYATWQVVSGTPDNLLGEAAENDYVTIQIDIWATRPESTRDTARAVRRAIENDAYITALRGETKDSETGLYRATFNASLIYTN</sequence>
<evidence type="ECO:0000313" key="2">
    <source>
        <dbReference type="Proteomes" id="UP000319502"/>
    </source>
</evidence>
<comment type="caution">
    <text evidence="1">The sequence shown here is derived from an EMBL/GenBank/DDBJ whole genome shotgun (WGS) entry which is preliminary data.</text>
</comment>
<dbReference type="Pfam" id="PF11367">
    <property type="entry name" value="Tail_completion_gp17"/>
    <property type="match status" value="1"/>
</dbReference>
<evidence type="ECO:0000313" key="1">
    <source>
        <dbReference type="EMBL" id="TVO53161.1"/>
    </source>
</evidence>
<keyword evidence="2" id="KW-1185">Reference proteome</keyword>
<accession>A0A557QJT1</accession>
<dbReference type="EMBL" id="VMNK01000015">
    <property type="protein sequence ID" value="TVO53161.1"/>
    <property type="molecule type" value="Genomic_DNA"/>
</dbReference>